<dbReference type="GO" id="GO:0004674">
    <property type="term" value="F:protein serine/threonine kinase activity"/>
    <property type="evidence" value="ECO:0007669"/>
    <property type="project" value="UniProtKB-KW"/>
</dbReference>
<dbReference type="HOGENOM" id="CLU_1052133_0_0_2"/>
<dbReference type="InterPro" id="IPR011009">
    <property type="entry name" value="Kinase-like_dom_sf"/>
</dbReference>
<keyword evidence="4" id="KW-0547">Nucleotide-binding</keyword>
<dbReference type="InterPro" id="IPR018934">
    <property type="entry name" value="RIO_dom"/>
</dbReference>
<gene>
    <name evidence="10" type="ordered locus">NP_4094A</name>
</gene>
<dbReference type="GeneID" id="3701969"/>
<evidence type="ECO:0000256" key="5">
    <source>
        <dbReference type="ARBA" id="ARBA00022777"/>
    </source>
</evidence>
<dbReference type="RefSeq" id="WP_011323754.1">
    <property type="nucleotide sequence ID" value="NC_007426.1"/>
</dbReference>
<protein>
    <recommendedName>
        <fullName evidence="1">non-specific serine/threonine protein kinase</fullName>
        <ecNumber evidence="1">2.7.11.1</ecNumber>
    </recommendedName>
</protein>
<dbReference type="AlphaFoldDB" id="A0A1U7EY51"/>
<evidence type="ECO:0000313" key="10">
    <source>
        <dbReference type="EMBL" id="CAI50138.1"/>
    </source>
</evidence>
<evidence type="ECO:0000256" key="6">
    <source>
        <dbReference type="ARBA" id="ARBA00022840"/>
    </source>
</evidence>
<dbReference type="KEGG" id="nph:NP_4094A"/>
<dbReference type="SUPFAM" id="SSF56112">
    <property type="entry name" value="Protein kinase-like (PK-like)"/>
    <property type="match status" value="1"/>
</dbReference>
<dbReference type="Gene3D" id="1.10.510.10">
    <property type="entry name" value="Transferase(Phosphotransferase) domain 1"/>
    <property type="match status" value="1"/>
</dbReference>
<evidence type="ECO:0000256" key="4">
    <source>
        <dbReference type="ARBA" id="ARBA00022741"/>
    </source>
</evidence>
<dbReference type="EnsemblBacteria" id="CAI50138">
    <property type="protein sequence ID" value="CAI50138"/>
    <property type="gene ID" value="NP_4094A"/>
</dbReference>
<keyword evidence="2" id="KW-0723">Serine/threonine-protein kinase</keyword>
<evidence type="ECO:0000256" key="7">
    <source>
        <dbReference type="ARBA" id="ARBA00047899"/>
    </source>
</evidence>
<name>A0A1U7EY51_NATPD</name>
<feature type="domain" description="RIO-type" evidence="9">
    <location>
        <begin position="97"/>
        <end position="195"/>
    </location>
</feature>
<organism evidence="10 11">
    <name type="scientific">Natronomonas pharaonis (strain ATCC 35678 / DSM 2160 / CIP 103997 / JCM 8858 / NBRC 14720 / NCIMB 2260 / Gabara)</name>
    <name type="common">Halobacterium pharaonis</name>
    <dbReference type="NCBI Taxonomy" id="348780"/>
    <lineage>
        <taxon>Archaea</taxon>
        <taxon>Methanobacteriati</taxon>
        <taxon>Methanobacteriota</taxon>
        <taxon>Stenosarchaea group</taxon>
        <taxon>Halobacteria</taxon>
        <taxon>Halobacteriales</taxon>
        <taxon>Natronomonadaceae</taxon>
        <taxon>Natronomonas</taxon>
    </lineage>
</organism>
<evidence type="ECO:0000256" key="2">
    <source>
        <dbReference type="ARBA" id="ARBA00022527"/>
    </source>
</evidence>
<evidence type="ECO:0000256" key="1">
    <source>
        <dbReference type="ARBA" id="ARBA00012513"/>
    </source>
</evidence>
<dbReference type="OrthoDB" id="192798at2157"/>
<accession>A0A1U7EY51</accession>
<evidence type="ECO:0000313" key="11">
    <source>
        <dbReference type="Proteomes" id="UP000002698"/>
    </source>
</evidence>
<keyword evidence="5 10" id="KW-0418">Kinase</keyword>
<proteinExistence type="predicted"/>
<comment type="catalytic activity">
    <reaction evidence="7">
        <text>L-threonyl-[protein] + ATP = O-phospho-L-threonyl-[protein] + ADP + H(+)</text>
        <dbReference type="Rhea" id="RHEA:46608"/>
        <dbReference type="Rhea" id="RHEA-COMP:11060"/>
        <dbReference type="Rhea" id="RHEA-COMP:11605"/>
        <dbReference type="ChEBI" id="CHEBI:15378"/>
        <dbReference type="ChEBI" id="CHEBI:30013"/>
        <dbReference type="ChEBI" id="CHEBI:30616"/>
        <dbReference type="ChEBI" id="CHEBI:61977"/>
        <dbReference type="ChEBI" id="CHEBI:456216"/>
        <dbReference type="EC" id="2.7.11.1"/>
    </reaction>
</comment>
<dbReference type="Pfam" id="PF01163">
    <property type="entry name" value="RIO1"/>
    <property type="match status" value="1"/>
</dbReference>
<dbReference type="GO" id="GO:0005524">
    <property type="term" value="F:ATP binding"/>
    <property type="evidence" value="ECO:0007669"/>
    <property type="project" value="UniProtKB-KW"/>
</dbReference>
<evidence type="ECO:0000256" key="3">
    <source>
        <dbReference type="ARBA" id="ARBA00022679"/>
    </source>
</evidence>
<dbReference type="EC" id="2.7.11.1" evidence="1"/>
<keyword evidence="11" id="KW-1185">Reference proteome</keyword>
<dbReference type="Proteomes" id="UP000002698">
    <property type="component" value="Chromosome"/>
</dbReference>
<dbReference type="STRING" id="348780.NP_4094A"/>
<reference evidence="10 11" key="1">
    <citation type="journal article" date="2005" name="Genome Res.">
        <title>Living with two extremes: conclusions from the genome sequence of Natronomonas pharaonis.</title>
        <authorList>
            <person name="Falb M."/>
            <person name="Pfeiffer F."/>
            <person name="Palm P."/>
            <person name="Rodewald K."/>
            <person name="Hickmann V."/>
            <person name="Tittor J."/>
            <person name="Oesterhelt D."/>
        </authorList>
    </citation>
    <scope>NUCLEOTIDE SEQUENCE [LARGE SCALE GENOMIC DNA]</scope>
    <source>
        <strain evidence="11">ATCC 35678 / DSM 2160 / CIP 103997 / JCM 8858 / NBRC 14720 / NCIMB 2260 / Gabara</strain>
    </source>
</reference>
<evidence type="ECO:0000256" key="8">
    <source>
        <dbReference type="ARBA" id="ARBA00048679"/>
    </source>
</evidence>
<evidence type="ECO:0000259" key="9">
    <source>
        <dbReference type="Pfam" id="PF01163"/>
    </source>
</evidence>
<comment type="catalytic activity">
    <reaction evidence="8">
        <text>L-seryl-[protein] + ATP = O-phospho-L-seryl-[protein] + ADP + H(+)</text>
        <dbReference type="Rhea" id="RHEA:17989"/>
        <dbReference type="Rhea" id="RHEA-COMP:9863"/>
        <dbReference type="Rhea" id="RHEA-COMP:11604"/>
        <dbReference type="ChEBI" id="CHEBI:15378"/>
        <dbReference type="ChEBI" id="CHEBI:29999"/>
        <dbReference type="ChEBI" id="CHEBI:30616"/>
        <dbReference type="ChEBI" id="CHEBI:83421"/>
        <dbReference type="ChEBI" id="CHEBI:456216"/>
        <dbReference type="EC" id="2.7.11.1"/>
    </reaction>
</comment>
<keyword evidence="3" id="KW-0808">Transferase</keyword>
<dbReference type="EMBL" id="CR936257">
    <property type="protein sequence ID" value="CAI50138.1"/>
    <property type="molecule type" value="Genomic_DNA"/>
</dbReference>
<keyword evidence="6" id="KW-0067">ATP-binding</keyword>
<dbReference type="eggNOG" id="arCOG01190">
    <property type="taxonomic scope" value="Archaea"/>
</dbReference>
<sequence>MPLRRLLRASVPHEQLEAIAAEVARRFDGGDPEAVDIELLEADNWLSVPCVVDDQWFVKVIGDQHTLMHALLTTGRNIGAFSAGTEGFFERFASPVEMAEHELAATQRTRELGVAAPEPIAAFEHDGYGVLVLEYLPDFRTFDALSPARAAEFAPTLFENLATLHAAGLAHGDLRAENVLVAPDADGIETLYFIDATHVSEGAIEDARGYDIACALASLSPLVGPREAVTAATAVYSSAELLAAREFLDFVALRPDHDFDAAALKGELEKRAN</sequence>